<evidence type="ECO:0000313" key="8">
    <source>
        <dbReference type="EMBL" id="OSX67264.1"/>
    </source>
</evidence>
<dbReference type="EMBL" id="KZ110591">
    <property type="protein sequence ID" value="OSX67264.1"/>
    <property type="molecule type" value="Genomic_DNA"/>
</dbReference>
<dbReference type="InterPro" id="IPR013752">
    <property type="entry name" value="KPA_reductase"/>
</dbReference>
<comment type="similarity">
    <text evidence="1">Belongs to the ketopantoate reductase family.</text>
</comment>
<dbReference type="Pfam" id="PF02558">
    <property type="entry name" value="ApbA"/>
    <property type="match status" value="1"/>
</dbReference>
<accession>A0A1X6NF83</accession>
<dbReference type="InterPro" id="IPR008927">
    <property type="entry name" value="6-PGluconate_DH-like_C_sf"/>
</dbReference>
<dbReference type="STRING" id="670580.A0A1X6NF83"/>
<dbReference type="InterPro" id="IPR036291">
    <property type="entry name" value="NAD(P)-bd_dom_sf"/>
</dbReference>
<dbReference type="AlphaFoldDB" id="A0A1X6NF83"/>
<name>A0A1X6NF83_9APHY</name>
<keyword evidence="3" id="KW-0521">NADP</keyword>
<dbReference type="GeneID" id="36328629"/>
<protein>
    <recommendedName>
        <fullName evidence="2">2-dehydropantoate 2-reductase</fullName>
        <ecNumber evidence="2">1.1.1.169</ecNumber>
    </recommendedName>
    <alternativeName>
        <fullName evidence="5">Ketopantoate reductase</fullName>
    </alternativeName>
</protein>
<keyword evidence="9" id="KW-1185">Reference proteome</keyword>
<evidence type="ECO:0000259" key="7">
    <source>
        <dbReference type="Pfam" id="PF08546"/>
    </source>
</evidence>
<feature type="domain" description="Ketopantoate reductase C-terminal" evidence="7">
    <location>
        <begin position="246"/>
        <end position="399"/>
    </location>
</feature>
<feature type="domain" description="Ketopantoate reductase N-terminal" evidence="6">
    <location>
        <begin position="3"/>
        <end position="181"/>
    </location>
</feature>
<proteinExistence type="inferred from homology"/>
<dbReference type="PANTHER" id="PTHR43765:SF2">
    <property type="entry name" value="2-DEHYDROPANTOATE 2-REDUCTASE"/>
    <property type="match status" value="1"/>
</dbReference>
<dbReference type="GO" id="GO:0008677">
    <property type="term" value="F:2-dehydropantoate 2-reductase activity"/>
    <property type="evidence" value="ECO:0007669"/>
    <property type="project" value="UniProtKB-EC"/>
</dbReference>
<dbReference type="InterPro" id="IPR050838">
    <property type="entry name" value="Ketopantoate_reductase"/>
</dbReference>
<dbReference type="GO" id="GO:0005739">
    <property type="term" value="C:mitochondrion"/>
    <property type="evidence" value="ECO:0007669"/>
    <property type="project" value="TreeGrafter"/>
</dbReference>
<dbReference type="Proteomes" id="UP000194127">
    <property type="component" value="Unassembled WGS sequence"/>
</dbReference>
<dbReference type="Gene3D" id="1.10.1040.10">
    <property type="entry name" value="N-(1-d-carboxylethyl)-l-norvaline Dehydrogenase, domain 2"/>
    <property type="match status" value="1"/>
</dbReference>
<dbReference type="InterPro" id="IPR013328">
    <property type="entry name" value="6PGD_dom2"/>
</dbReference>
<dbReference type="SUPFAM" id="SSF51735">
    <property type="entry name" value="NAD(P)-binding Rossmann-fold domains"/>
    <property type="match status" value="1"/>
</dbReference>
<evidence type="ECO:0000259" key="6">
    <source>
        <dbReference type="Pfam" id="PF02558"/>
    </source>
</evidence>
<evidence type="ECO:0000256" key="3">
    <source>
        <dbReference type="ARBA" id="ARBA00022857"/>
    </source>
</evidence>
<dbReference type="Gene3D" id="3.40.50.720">
    <property type="entry name" value="NAD(P)-binding Rossmann-like Domain"/>
    <property type="match status" value="1"/>
</dbReference>
<dbReference type="Pfam" id="PF08546">
    <property type="entry name" value="ApbA_C"/>
    <property type="match status" value="1"/>
</dbReference>
<reference evidence="8 9" key="1">
    <citation type="submission" date="2017-04" db="EMBL/GenBank/DDBJ databases">
        <title>Genome Sequence of the Model Brown-Rot Fungus Postia placenta SB12.</title>
        <authorList>
            <consortium name="DOE Joint Genome Institute"/>
            <person name="Gaskell J."/>
            <person name="Kersten P."/>
            <person name="Larrondo L.F."/>
            <person name="Canessa P."/>
            <person name="Martinez D."/>
            <person name="Hibbett D."/>
            <person name="Schmoll M."/>
            <person name="Kubicek C.P."/>
            <person name="Martinez A.T."/>
            <person name="Yadav J."/>
            <person name="Master E."/>
            <person name="Magnuson J.K."/>
            <person name="James T."/>
            <person name="Yaver D."/>
            <person name="Berka R."/>
            <person name="Labutti K."/>
            <person name="Lipzen A."/>
            <person name="Aerts A."/>
            <person name="Barry K."/>
            <person name="Henrissat B."/>
            <person name="Blanchette R."/>
            <person name="Grigoriev I."/>
            <person name="Cullen D."/>
        </authorList>
    </citation>
    <scope>NUCLEOTIDE SEQUENCE [LARGE SCALE GENOMIC DNA]</scope>
    <source>
        <strain evidence="8 9">MAD-698-R-SB12</strain>
    </source>
</reference>
<dbReference type="EC" id="1.1.1.169" evidence="2"/>
<dbReference type="InterPro" id="IPR003710">
    <property type="entry name" value="ApbA"/>
</dbReference>
<keyword evidence="4" id="KW-0560">Oxidoreductase</keyword>
<dbReference type="PANTHER" id="PTHR43765">
    <property type="entry name" value="2-DEHYDROPANTOATE 2-REDUCTASE-RELATED"/>
    <property type="match status" value="1"/>
</dbReference>
<dbReference type="GO" id="GO:0015940">
    <property type="term" value="P:pantothenate biosynthetic process"/>
    <property type="evidence" value="ECO:0007669"/>
    <property type="project" value="InterPro"/>
</dbReference>
<dbReference type="InterPro" id="IPR013332">
    <property type="entry name" value="KPR_N"/>
</dbReference>
<dbReference type="NCBIfam" id="TIGR00745">
    <property type="entry name" value="apbA_panE"/>
    <property type="match status" value="1"/>
</dbReference>
<organism evidence="8 9">
    <name type="scientific">Postia placenta MAD-698-R-SB12</name>
    <dbReference type="NCBI Taxonomy" id="670580"/>
    <lineage>
        <taxon>Eukaryota</taxon>
        <taxon>Fungi</taxon>
        <taxon>Dikarya</taxon>
        <taxon>Basidiomycota</taxon>
        <taxon>Agaricomycotina</taxon>
        <taxon>Agaricomycetes</taxon>
        <taxon>Polyporales</taxon>
        <taxon>Adustoporiaceae</taxon>
        <taxon>Rhodonia</taxon>
    </lineage>
</organism>
<evidence type="ECO:0000313" key="9">
    <source>
        <dbReference type="Proteomes" id="UP000194127"/>
    </source>
</evidence>
<evidence type="ECO:0000256" key="5">
    <source>
        <dbReference type="ARBA" id="ARBA00032024"/>
    </source>
</evidence>
<dbReference type="OrthoDB" id="73846at2759"/>
<evidence type="ECO:0000256" key="1">
    <source>
        <dbReference type="ARBA" id="ARBA00007870"/>
    </source>
</evidence>
<dbReference type="GO" id="GO:0050661">
    <property type="term" value="F:NADP binding"/>
    <property type="evidence" value="ECO:0007669"/>
    <property type="project" value="TreeGrafter"/>
</dbReference>
<evidence type="ECO:0000256" key="2">
    <source>
        <dbReference type="ARBA" id="ARBA00013014"/>
    </source>
</evidence>
<dbReference type="SUPFAM" id="SSF48179">
    <property type="entry name" value="6-phosphogluconate dehydrogenase C-terminal domain-like"/>
    <property type="match status" value="1"/>
</dbReference>
<dbReference type="RefSeq" id="XP_024344058.1">
    <property type="nucleotide sequence ID" value="XM_024483680.1"/>
</dbReference>
<sequence>MHIHVLGFGAIGTLVAHHLRAALDPKHLITIVHRSADHVRAAPPSVAVERDGVVVRTEGFTHVASEPEDTHDERIPTGMHMNLLAVPSEAEPTTIDSLVVATKAPYAMHSIKTLLPRLSANSTIVLLHNGMGVYEDLVKHVFRNSDARPHIVLSVNTHGAWRKGVGHVVHAGVGDIQLGIVPDSRNRDFEASLDLSLPRGERKLSLSDITPVAGDPHAERYLSLRNTISAFCSAAPLNAAWRPLYDVQLAMRRKLVVNSVVNPLTALLNCSNGEIFKHAAGTRIAERLCAEASSVFRTQWEQEVKAQARTGTVAGGPDPLVPRVPAWQAEQFPRELEAAALLAECKRIVRLTHENASSMLYDVRNGRGTEVRQLNGYLLRLARRYGVRVPVTATLLDMVVLRSAVPLDSAVSTKAVL</sequence>
<gene>
    <name evidence="8" type="ORF">POSPLADRAFT_1127906</name>
</gene>
<evidence type="ECO:0000256" key="4">
    <source>
        <dbReference type="ARBA" id="ARBA00023002"/>
    </source>
</evidence>